<dbReference type="PANTHER" id="PTHR35400">
    <property type="entry name" value="SLR1083 PROTEIN"/>
    <property type="match status" value="1"/>
</dbReference>
<dbReference type="AlphaFoldDB" id="A0A0D0WV94"/>
<gene>
    <name evidence="3" type="ORF">TK50_18630</name>
</gene>
<dbReference type="InterPro" id="IPR008538">
    <property type="entry name" value="Uma2"/>
</dbReference>
<feature type="domain" description="Putative restriction endonuclease" evidence="2">
    <location>
        <begin position="19"/>
        <end position="153"/>
    </location>
</feature>
<evidence type="ECO:0000259" key="2">
    <source>
        <dbReference type="Pfam" id="PF05685"/>
    </source>
</evidence>
<dbReference type="OrthoDB" id="5524117at2"/>
<dbReference type="SUPFAM" id="SSF52980">
    <property type="entry name" value="Restriction endonuclease-like"/>
    <property type="match status" value="1"/>
</dbReference>
<dbReference type="Gene3D" id="3.90.1570.10">
    <property type="entry name" value="tt1808, chain A"/>
    <property type="match status" value="1"/>
</dbReference>
<dbReference type="PATRIC" id="fig|47853.6.peg.3898"/>
<dbReference type="Pfam" id="PF05685">
    <property type="entry name" value="Uma2"/>
    <property type="match status" value="1"/>
</dbReference>
<evidence type="ECO:0000256" key="1">
    <source>
        <dbReference type="SAM" id="MobiDB-lite"/>
    </source>
</evidence>
<name>A0A0D0WV94_9ACTN</name>
<evidence type="ECO:0000313" key="3">
    <source>
        <dbReference type="EMBL" id="KIR62941.1"/>
    </source>
</evidence>
<keyword evidence="4" id="KW-1185">Reference proteome</keyword>
<organism evidence="3 4">
    <name type="scientific">Micromonospora haikouensis</name>
    <dbReference type="NCBI Taxonomy" id="686309"/>
    <lineage>
        <taxon>Bacteria</taxon>
        <taxon>Bacillati</taxon>
        <taxon>Actinomycetota</taxon>
        <taxon>Actinomycetes</taxon>
        <taxon>Micromonosporales</taxon>
        <taxon>Micromonosporaceae</taxon>
        <taxon>Micromonospora</taxon>
    </lineage>
</organism>
<protein>
    <recommendedName>
        <fullName evidence="2">Putative restriction endonuclease domain-containing protein</fullName>
    </recommendedName>
</protein>
<dbReference type="GeneID" id="301306069"/>
<dbReference type="RefSeq" id="WP_043965431.1">
    <property type="nucleotide sequence ID" value="NZ_JBEZEN010000002.1"/>
</dbReference>
<dbReference type="PANTHER" id="PTHR35400:SF3">
    <property type="entry name" value="SLL1072 PROTEIN"/>
    <property type="match status" value="1"/>
</dbReference>
<dbReference type="InterPro" id="IPR012296">
    <property type="entry name" value="Nuclease_put_TT1808"/>
</dbReference>
<proteinExistence type="predicted"/>
<comment type="caution">
    <text evidence="3">The sequence shown here is derived from an EMBL/GenBank/DDBJ whole genome shotgun (WGS) entry which is preliminary data.</text>
</comment>
<feature type="region of interest" description="Disordered" evidence="1">
    <location>
        <begin position="1"/>
        <end position="23"/>
    </location>
</feature>
<reference evidence="3 4" key="1">
    <citation type="submission" date="2015-01" db="EMBL/GenBank/DDBJ databases">
        <title>Sequencing and annotation of Micromonospora carbonacea strain JXNU-1 genome.</title>
        <authorList>
            <person name="Long Z."/>
            <person name="Huang Y."/>
            <person name="Jiang Y."/>
        </authorList>
    </citation>
    <scope>NUCLEOTIDE SEQUENCE [LARGE SCALE GENOMIC DNA]</scope>
    <source>
        <strain evidence="3 4">JXNU-1</strain>
    </source>
</reference>
<accession>A0A0D0WV94</accession>
<dbReference type="InterPro" id="IPR011335">
    <property type="entry name" value="Restrct_endonuc-II-like"/>
</dbReference>
<sequence>MTAALQSDLPPEGGWTTDDLDGLPEDGRRRELLDGVLLVSPSPTRIHQTIAMRLGVALEEQCPDEYDVTQGVEVRINRTRSFVPDVLVTTAEAARRSPSRYAPHEVVLAVEVVSPSTRSIDRVLKPALYAQAGIPFYWRIETGDGELVVHTHRIDPVDEVYTETGRWTKFVDTGEPFPVNLSIARITPRHL</sequence>
<dbReference type="Proteomes" id="UP000032254">
    <property type="component" value="Unassembled WGS sequence"/>
</dbReference>
<dbReference type="CDD" id="cd06260">
    <property type="entry name" value="DUF820-like"/>
    <property type="match status" value="1"/>
</dbReference>
<evidence type="ECO:0000313" key="4">
    <source>
        <dbReference type="Proteomes" id="UP000032254"/>
    </source>
</evidence>
<dbReference type="EMBL" id="JXSX01000002">
    <property type="protein sequence ID" value="KIR62941.1"/>
    <property type="molecule type" value="Genomic_DNA"/>
</dbReference>